<evidence type="ECO:0000256" key="1">
    <source>
        <dbReference type="ARBA" id="ARBA00004691"/>
    </source>
</evidence>
<comment type="caution">
    <text evidence="10">The sequence shown here is derived from an EMBL/GenBank/DDBJ whole genome shotgun (WGS) entry which is preliminary data.</text>
</comment>
<name>A0A7Y0DY22_9PROT</name>
<feature type="region of interest" description="RNA binding; important for wobble base 34 recognition" evidence="7">
    <location>
        <begin position="408"/>
        <end position="412"/>
    </location>
</feature>
<comment type="catalytic activity">
    <reaction evidence="6 7">
        <text>7-aminomethyl-7-carbaguanine + guanosine(34) in tRNA = 7-aminomethyl-7-carbaguanosine(34) in tRNA + guanine</text>
        <dbReference type="Rhea" id="RHEA:24104"/>
        <dbReference type="Rhea" id="RHEA-COMP:10341"/>
        <dbReference type="Rhea" id="RHEA-COMP:10342"/>
        <dbReference type="ChEBI" id="CHEBI:16235"/>
        <dbReference type="ChEBI" id="CHEBI:58703"/>
        <dbReference type="ChEBI" id="CHEBI:74269"/>
        <dbReference type="ChEBI" id="CHEBI:82833"/>
        <dbReference type="EC" id="2.4.2.29"/>
    </reaction>
</comment>
<keyword evidence="5 7" id="KW-0671">Queuosine biosynthesis</keyword>
<gene>
    <name evidence="7 10" type="primary">tgt</name>
    <name evidence="10" type="ORF">HH303_03675</name>
</gene>
<feature type="binding site" evidence="7">
    <location>
        <position position="441"/>
    </location>
    <ligand>
        <name>Zn(2+)</name>
        <dbReference type="ChEBI" id="CHEBI:29105"/>
    </ligand>
</feature>
<evidence type="ECO:0000256" key="4">
    <source>
        <dbReference type="ARBA" id="ARBA00022694"/>
    </source>
</evidence>
<feature type="active site" description="Nucleophile" evidence="7">
    <location>
        <position position="403"/>
    </location>
</feature>
<evidence type="ECO:0000256" key="5">
    <source>
        <dbReference type="ARBA" id="ARBA00022785"/>
    </source>
</evidence>
<feature type="domain" description="tRNA-guanine(15) transglycosylase-like" evidence="9">
    <location>
        <begin position="151"/>
        <end position="504"/>
    </location>
</feature>
<feature type="compositionally biased region" description="Basic residues" evidence="8">
    <location>
        <begin position="54"/>
        <end position="63"/>
    </location>
</feature>
<dbReference type="AlphaFoldDB" id="A0A7Y0DY22"/>
<feature type="binding site" evidence="7">
    <location>
        <position position="446"/>
    </location>
    <ligand>
        <name>Zn(2+)</name>
        <dbReference type="ChEBI" id="CHEBI:29105"/>
    </ligand>
</feature>
<dbReference type="Proteomes" id="UP000539372">
    <property type="component" value="Unassembled WGS sequence"/>
</dbReference>
<dbReference type="InterPro" id="IPR002616">
    <property type="entry name" value="tRNA_ribo_trans-like"/>
</dbReference>
<sequence>MGASGRGNGTAAECPSRVRRAGRRRRHDRDADAGKRGSPDRQPARVRGRDGYLHHPRLSLQRRRSPDDQFPFAEVDPVHAGQRLCRAAPDEGGLFPCHRYRLSLLFLWRQQSAGPRGEFGMTPPDIQRAVFSDFEPSGADFSFKLIANDRQARRGRVTTAHGTVETPAFMPVGTAGTVKAMLPGSVAQTGAEIVLGNTYHLMLRPGAERVAELGGLHRFMNWPGPILTDSGGYQVMSLAALRKITEDGVRFRSHVDGSYHTLTPESSMDIQRMLDSDITMAFDECTPFPADHPTAEKSMEMSMRWAARSRDAFTNRKGYGLFGIVQGSVYEDLRHRSIQALTDIGFEGYAVGGLAVGEGQELMFSTLDFTTPAMPKEKPRYLMGVGKPDDIVGAVKRGIDMFDCVLPTRSGRNAQAFTRRGTVNLKNARHAADSRPLDEECPCPACRDYSRAYLHHLFKAQEMLGPMLLSWHNVAYYQQLMAGIRDAIEDGRFDDFEAAFHEERAGGDIPAL</sequence>
<feature type="compositionally biased region" description="Basic and acidic residues" evidence="8">
    <location>
        <begin position="28"/>
        <end position="53"/>
    </location>
</feature>
<feature type="region of interest" description="RNA binding" evidence="7">
    <location>
        <begin position="384"/>
        <end position="390"/>
    </location>
</feature>
<evidence type="ECO:0000256" key="2">
    <source>
        <dbReference type="ARBA" id="ARBA00022676"/>
    </source>
</evidence>
<feature type="binding site" evidence="7">
    <location>
        <position position="283"/>
    </location>
    <ligand>
        <name>substrate</name>
    </ligand>
</feature>
<comment type="pathway">
    <text evidence="1 7">tRNA modification; tRNA-queuosine biosynthesis.</text>
</comment>
<comment type="cofactor">
    <cofactor evidence="7">
        <name>Zn(2+)</name>
        <dbReference type="ChEBI" id="CHEBI:29105"/>
    </cofactor>
    <text evidence="7">Binds 1 zinc ion per subunit.</text>
</comment>
<dbReference type="FunFam" id="3.20.20.105:FF:000001">
    <property type="entry name" value="Queuine tRNA-ribosyltransferase"/>
    <property type="match status" value="1"/>
</dbReference>
<dbReference type="EMBL" id="JABBNT010000001">
    <property type="protein sequence ID" value="NMM43563.1"/>
    <property type="molecule type" value="Genomic_DNA"/>
</dbReference>
<feature type="binding site" evidence="7">
    <location>
        <begin position="229"/>
        <end position="233"/>
    </location>
    <ligand>
        <name>substrate</name>
    </ligand>
</feature>
<feature type="binding site" evidence="7">
    <location>
        <position position="472"/>
    </location>
    <ligand>
        <name>Zn(2+)</name>
        <dbReference type="ChEBI" id="CHEBI:29105"/>
    </ligand>
</feature>
<dbReference type="NCBIfam" id="TIGR00449">
    <property type="entry name" value="tgt_general"/>
    <property type="match status" value="1"/>
</dbReference>
<feature type="binding site" evidence="7">
    <location>
        <position position="326"/>
    </location>
    <ligand>
        <name>substrate</name>
    </ligand>
</feature>
<organism evidence="10 11">
    <name type="scientific">Pacificispira spongiicola</name>
    <dbReference type="NCBI Taxonomy" id="2729598"/>
    <lineage>
        <taxon>Bacteria</taxon>
        <taxon>Pseudomonadati</taxon>
        <taxon>Pseudomonadota</taxon>
        <taxon>Alphaproteobacteria</taxon>
        <taxon>Rhodospirillales</taxon>
        <taxon>Rhodospirillaceae</taxon>
        <taxon>Pacificispira</taxon>
    </lineage>
</organism>
<dbReference type="GO" id="GO:0008616">
    <property type="term" value="P:tRNA queuosine(34) biosynthetic process"/>
    <property type="evidence" value="ECO:0007669"/>
    <property type="project" value="UniProtKB-UniRule"/>
</dbReference>
<dbReference type="PANTHER" id="PTHR46499">
    <property type="entry name" value="QUEUINE TRNA-RIBOSYLTRANSFERASE"/>
    <property type="match status" value="1"/>
</dbReference>
<feature type="binding site" evidence="7">
    <location>
        <position position="353"/>
    </location>
    <ligand>
        <name>substrate</name>
    </ligand>
</feature>
<keyword evidence="3 7" id="KW-0808">Transferase</keyword>
<proteinExistence type="inferred from homology"/>
<feature type="binding site" evidence="7">
    <location>
        <position position="443"/>
    </location>
    <ligand>
        <name>Zn(2+)</name>
        <dbReference type="ChEBI" id="CHEBI:29105"/>
    </ligand>
</feature>
<dbReference type="NCBIfam" id="TIGR00430">
    <property type="entry name" value="Q_tRNA_tgt"/>
    <property type="match status" value="1"/>
</dbReference>
<comment type="similarity">
    <text evidence="7">Belongs to the queuine tRNA-ribosyltransferase family.</text>
</comment>
<keyword evidence="7" id="KW-0479">Metal-binding</keyword>
<evidence type="ECO:0000313" key="10">
    <source>
        <dbReference type="EMBL" id="NMM43563.1"/>
    </source>
</evidence>
<evidence type="ECO:0000256" key="3">
    <source>
        <dbReference type="ARBA" id="ARBA00022679"/>
    </source>
</evidence>
<comment type="function">
    <text evidence="7">Catalyzes the base-exchange of a guanine (G) residue with the queuine precursor 7-aminomethyl-7-deazaguanine (PreQ1) at position 34 (anticodon wobble position) in tRNAs with GU(N) anticodons (tRNA-Asp, -Asn, -His and -Tyr). Catalysis occurs through a double-displacement mechanism. The nucleophile active site attacks the C1' of nucleotide 34 to detach the guanine base from the RNA, forming a covalent enzyme-RNA intermediate. The proton acceptor active site deprotonates the incoming PreQ1, allowing a nucleophilic attack on the C1' of the ribose to form the product. After dissociation, two additional enzymatic reactions on the tRNA convert PreQ1 to queuine (Q), resulting in the hypermodified nucleoside queuosine (7-(((4,5-cis-dihydroxy-2-cyclopenten-1-yl)amino)methyl)-7-deazaguanosine).</text>
</comment>
<dbReference type="GO" id="GO:0005829">
    <property type="term" value="C:cytosol"/>
    <property type="evidence" value="ECO:0007669"/>
    <property type="project" value="TreeGrafter"/>
</dbReference>
<dbReference type="Pfam" id="PF01702">
    <property type="entry name" value="TGT"/>
    <property type="match status" value="1"/>
</dbReference>
<dbReference type="InterPro" id="IPR004803">
    <property type="entry name" value="TGT"/>
</dbReference>
<evidence type="ECO:0000256" key="6">
    <source>
        <dbReference type="ARBA" id="ARBA00050112"/>
    </source>
</evidence>
<keyword evidence="4 7" id="KW-0819">tRNA processing</keyword>
<dbReference type="GO" id="GO:0046872">
    <property type="term" value="F:metal ion binding"/>
    <property type="evidence" value="ECO:0007669"/>
    <property type="project" value="UniProtKB-KW"/>
</dbReference>
<keyword evidence="2 7" id="KW-0328">Glycosyltransferase</keyword>
<evidence type="ECO:0000313" key="11">
    <source>
        <dbReference type="Proteomes" id="UP000539372"/>
    </source>
</evidence>
<dbReference type="PANTHER" id="PTHR46499:SF1">
    <property type="entry name" value="QUEUINE TRNA-RIBOSYLTRANSFERASE"/>
    <property type="match status" value="1"/>
</dbReference>
<dbReference type="SUPFAM" id="SSF51713">
    <property type="entry name" value="tRNA-guanine transglycosylase"/>
    <property type="match status" value="1"/>
</dbReference>
<feature type="active site" description="Proton acceptor" evidence="7">
    <location>
        <position position="229"/>
    </location>
</feature>
<reference evidence="10 11" key="1">
    <citation type="submission" date="2020-04" db="EMBL/GenBank/DDBJ databases">
        <title>Rhodospirillaceae bacterium KN72 isolated from deep sea.</title>
        <authorList>
            <person name="Zhang D.-C."/>
        </authorList>
    </citation>
    <scope>NUCLEOTIDE SEQUENCE [LARGE SCALE GENOMIC DNA]</scope>
    <source>
        <strain evidence="10 11">KN72</strain>
    </source>
</reference>
<evidence type="ECO:0000256" key="7">
    <source>
        <dbReference type="HAMAP-Rule" id="MF_00168"/>
    </source>
</evidence>
<comment type="subunit">
    <text evidence="7">Homodimer. Within each dimer, one monomer is responsible for RNA recognition and catalysis, while the other monomer binds to the replacement base PreQ1.</text>
</comment>
<protein>
    <recommendedName>
        <fullName evidence="7">Queuine tRNA-ribosyltransferase</fullName>
        <ecNumber evidence="7">2.4.2.29</ecNumber>
    </recommendedName>
    <alternativeName>
        <fullName evidence="7">Guanine insertion enzyme</fullName>
    </alternativeName>
    <alternativeName>
        <fullName evidence="7">tRNA-guanine transglycosylase</fullName>
    </alternativeName>
</protein>
<evidence type="ECO:0000259" key="9">
    <source>
        <dbReference type="Pfam" id="PF01702"/>
    </source>
</evidence>
<feature type="compositionally biased region" description="Basic residues" evidence="8">
    <location>
        <begin position="17"/>
        <end position="27"/>
    </location>
</feature>
<evidence type="ECO:0000256" key="8">
    <source>
        <dbReference type="SAM" id="MobiDB-lite"/>
    </source>
</evidence>
<dbReference type="InterPro" id="IPR036511">
    <property type="entry name" value="TGT-like_sf"/>
</dbReference>
<keyword evidence="11" id="KW-1185">Reference proteome</keyword>
<dbReference type="InterPro" id="IPR050076">
    <property type="entry name" value="ArchSynthase1/Queuine_TRR"/>
</dbReference>
<dbReference type="UniPathway" id="UPA00392"/>
<feature type="region of interest" description="Disordered" evidence="8">
    <location>
        <begin position="1"/>
        <end position="72"/>
    </location>
</feature>
<keyword evidence="7" id="KW-0862">Zinc</keyword>
<accession>A0A7Y0DY22</accession>
<dbReference type="GO" id="GO:0008479">
    <property type="term" value="F:tRNA-guanosine(34) queuine transglycosylase activity"/>
    <property type="evidence" value="ECO:0007669"/>
    <property type="project" value="UniProtKB-UniRule"/>
</dbReference>
<dbReference type="HAMAP" id="MF_00168">
    <property type="entry name" value="Q_tRNA_Tgt"/>
    <property type="match status" value="1"/>
</dbReference>
<dbReference type="Gene3D" id="3.20.20.105">
    <property type="entry name" value="Queuine tRNA-ribosyltransferase-like"/>
    <property type="match status" value="1"/>
</dbReference>
<dbReference type="EC" id="2.4.2.29" evidence="7"/>